<dbReference type="EMBL" id="QUMU01000005">
    <property type="protein sequence ID" value="REG32209.1"/>
    <property type="molecule type" value="Genomic_DNA"/>
</dbReference>
<evidence type="ECO:0000313" key="2">
    <source>
        <dbReference type="EMBL" id="AKJ06478.1"/>
    </source>
</evidence>
<dbReference type="GO" id="GO:0032259">
    <property type="term" value="P:methylation"/>
    <property type="evidence" value="ECO:0007669"/>
    <property type="project" value="UniProtKB-KW"/>
</dbReference>
<keyword evidence="5" id="KW-1185">Reference proteome</keyword>
<dbReference type="PANTHER" id="PTHR43861">
    <property type="entry name" value="TRANS-ACONITATE 2-METHYLTRANSFERASE-RELATED"/>
    <property type="match status" value="1"/>
</dbReference>
<dbReference type="GO" id="GO:0008168">
    <property type="term" value="F:methyltransferase activity"/>
    <property type="evidence" value="ECO:0007669"/>
    <property type="project" value="UniProtKB-KW"/>
</dbReference>
<dbReference type="RefSeq" id="WP_047859761.1">
    <property type="nucleotide sequence ID" value="NZ_CP011509.1"/>
</dbReference>
<dbReference type="Proteomes" id="UP000035579">
    <property type="component" value="Chromosome"/>
</dbReference>
<organism evidence="2 4">
    <name type="scientific">Archangium gephyra</name>
    <dbReference type="NCBI Taxonomy" id="48"/>
    <lineage>
        <taxon>Bacteria</taxon>
        <taxon>Pseudomonadati</taxon>
        <taxon>Myxococcota</taxon>
        <taxon>Myxococcia</taxon>
        <taxon>Myxococcales</taxon>
        <taxon>Cystobacterineae</taxon>
        <taxon>Archangiaceae</taxon>
        <taxon>Archangium</taxon>
    </lineage>
</organism>
<dbReference type="Proteomes" id="UP000256345">
    <property type="component" value="Unassembled WGS sequence"/>
</dbReference>
<evidence type="ECO:0000313" key="5">
    <source>
        <dbReference type="Proteomes" id="UP000256345"/>
    </source>
</evidence>
<evidence type="ECO:0000313" key="3">
    <source>
        <dbReference type="EMBL" id="REG32209.1"/>
    </source>
</evidence>
<reference evidence="2 4" key="1">
    <citation type="submission" date="2015-05" db="EMBL/GenBank/DDBJ databases">
        <title>Genome assembly of Archangium gephyra DSM 2261.</title>
        <authorList>
            <person name="Sharma G."/>
            <person name="Subramanian S."/>
        </authorList>
    </citation>
    <scope>NUCLEOTIDE SEQUENCE [LARGE SCALE GENOMIC DNA]</scope>
    <source>
        <strain evidence="2 4">DSM 2261</strain>
    </source>
</reference>
<dbReference type="Pfam" id="PF13489">
    <property type="entry name" value="Methyltransf_23"/>
    <property type="match status" value="1"/>
</dbReference>
<dbReference type="Gene3D" id="3.40.50.150">
    <property type="entry name" value="Vaccinia Virus protein VP39"/>
    <property type="match status" value="1"/>
</dbReference>
<dbReference type="SUPFAM" id="SSF53335">
    <property type="entry name" value="S-adenosyl-L-methionine-dependent methyltransferases"/>
    <property type="match status" value="1"/>
</dbReference>
<dbReference type="EMBL" id="CP011509">
    <property type="protein sequence ID" value="AKJ06478.1"/>
    <property type="molecule type" value="Genomic_DNA"/>
</dbReference>
<proteinExistence type="predicted"/>
<dbReference type="PANTHER" id="PTHR43861:SF3">
    <property type="entry name" value="PUTATIVE (AFU_ORTHOLOGUE AFUA_2G14390)-RELATED"/>
    <property type="match status" value="1"/>
</dbReference>
<reference evidence="3 5" key="2">
    <citation type="submission" date="2018-08" db="EMBL/GenBank/DDBJ databases">
        <title>Genomic Encyclopedia of Archaeal and Bacterial Type Strains, Phase II (KMG-II): from individual species to whole genera.</title>
        <authorList>
            <person name="Goeker M."/>
        </authorList>
    </citation>
    <scope>NUCLEOTIDE SEQUENCE [LARGE SCALE GENOMIC DNA]</scope>
    <source>
        <strain evidence="3 5">DSM 2261</strain>
    </source>
</reference>
<protein>
    <submittedName>
        <fullName evidence="3">Methyltransferase family protein</fullName>
    </submittedName>
</protein>
<evidence type="ECO:0000256" key="1">
    <source>
        <dbReference type="ARBA" id="ARBA00022679"/>
    </source>
</evidence>
<accession>A0AAC8THU8</accession>
<dbReference type="InterPro" id="IPR029063">
    <property type="entry name" value="SAM-dependent_MTases_sf"/>
</dbReference>
<name>A0AAC8THU8_9BACT</name>
<gene>
    <name evidence="2" type="ORF">AA314_08104</name>
    <name evidence="3" type="ORF">ATI61_105537</name>
</gene>
<evidence type="ECO:0000313" key="4">
    <source>
        <dbReference type="Proteomes" id="UP000035579"/>
    </source>
</evidence>
<sequence>MKLVKSHYLADGKLYNHGQETTLIQVEAPEDYEALLHNIFSTGYYDRNYFESHSGLRGDRKVPHFWAMAQMLRTLRPRAVLDVGCGRGDVLSLLEPHGVQVTGIDFSEDVRSVTWPNVREHYLAGDFAERCRELAREGRRFDTLCAFDIWEHLLPRRLHEYISALVSVASEDALFVFVVPAFGTDRVFGEQFPLEMEENRARFEAREPFEFLCAERLEPPIPASGHLIWAHTEWWERQFVQHGLERLPDVERRLHAVFDLFFPHSVRSFYVFCRDPRAVQPRTRHLLPGPALVHRARLFQHMAEDIRARRITLSGEGRELLRKTVSTLAPAPVKRAWRTLRGLVRPG</sequence>
<keyword evidence="3" id="KW-0489">Methyltransferase</keyword>
<dbReference type="AlphaFoldDB" id="A0AAC8THU8"/>
<dbReference type="KEGG" id="age:AA314_08104"/>
<keyword evidence="1" id="KW-0808">Transferase</keyword>
<dbReference type="CDD" id="cd02440">
    <property type="entry name" value="AdoMet_MTases"/>
    <property type="match status" value="1"/>
</dbReference>